<dbReference type="SUPFAM" id="SSF48264">
    <property type="entry name" value="Cytochrome P450"/>
    <property type="match status" value="1"/>
</dbReference>
<dbReference type="EMBL" id="QPFP01000408">
    <property type="protein sequence ID" value="TEB13889.1"/>
    <property type="molecule type" value="Genomic_DNA"/>
</dbReference>
<keyword evidence="10 13" id="KW-0408">Iron</keyword>
<keyword evidence="16" id="KW-1185">Reference proteome</keyword>
<keyword evidence="12" id="KW-0472">Membrane</keyword>
<keyword evidence="6" id="KW-0812">Transmembrane</keyword>
<dbReference type="OrthoDB" id="1470350at2759"/>
<accession>A0A4Y7RYS4</accession>
<keyword evidence="7 13" id="KW-0479">Metal-binding</keyword>
<evidence type="ECO:0000256" key="13">
    <source>
        <dbReference type="PIRSR" id="PIRSR602403-1"/>
    </source>
</evidence>
<comment type="similarity">
    <text evidence="4">Belongs to the cytochrome P450 family.</text>
</comment>
<evidence type="ECO:0000256" key="2">
    <source>
        <dbReference type="ARBA" id="ARBA00004370"/>
    </source>
</evidence>
<reference evidence="15 16" key="1">
    <citation type="journal article" date="2019" name="Nat. Ecol. Evol.">
        <title>Megaphylogeny resolves global patterns of mushroom evolution.</title>
        <authorList>
            <person name="Varga T."/>
            <person name="Krizsan K."/>
            <person name="Foldi C."/>
            <person name="Dima B."/>
            <person name="Sanchez-Garcia M."/>
            <person name="Sanchez-Ramirez S."/>
            <person name="Szollosi G.J."/>
            <person name="Szarkandi J.G."/>
            <person name="Papp V."/>
            <person name="Albert L."/>
            <person name="Andreopoulos W."/>
            <person name="Angelini C."/>
            <person name="Antonin V."/>
            <person name="Barry K.W."/>
            <person name="Bougher N.L."/>
            <person name="Buchanan P."/>
            <person name="Buyck B."/>
            <person name="Bense V."/>
            <person name="Catcheside P."/>
            <person name="Chovatia M."/>
            <person name="Cooper J."/>
            <person name="Damon W."/>
            <person name="Desjardin D."/>
            <person name="Finy P."/>
            <person name="Geml J."/>
            <person name="Haridas S."/>
            <person name="Hughes K."/>
            <person name="Justo A."/>
            <person name="Karasinski D."/>
            <person name="Kautmanova I."/>
            <person name="Kiss B."/>
            <person name="Kocsube S."/>
            <person name="Kotiranta H."/>
            <person name="LaButti K.M."/>
            <person name="Lechner B.E."/>
            <person name="Liimatainen K."/>
            <person name="Lipzen A."/>
            <person name="Lukacs Z."/>
            <person name="Mihaltcheva S."/>
            <person name="Morgado L.N."/>
            <person name="Niskanen T."/>
            <person name="Noordeloos M.E."/>
            <person name="Ohm R.A."/>
            <person name="Ortiz-Santana B."/>
            <person name="Ovrebo C."/>
            <person name="Racz N."/>
            <person name="Riley R."/>
            <person name="Savchenko A."/>
            <person name="Shiryaev A."/>
            <person name="Soop K."/>
            <person name="Spirin V."/>
            <person name="Szebenyi C."/>
            <person name="Tomsovsky M."/>
            <person name="Tulloss R.E."/>
            <person name="Uehling J."/>
            <person name="Grigoriev I.V."/>
            <person name="Vagvolgyi C."/>
            <person name="Papp T."/>
            <person name="Martin F.M."/>
            <person name="Miettinen O."/>
            <person name="Hibbett D.S."/>
            <person name="Nagy L.G."/>
        </authorList>
    </citation>
    <scope>NUCLEOTIDE SEQUENCE [LARGE SCALE GENOMIC DNA]</scope>
    <source>
        <strain evidence="15 16">FP101781</strain>
    </source>
</reference>
<dbReference type="InterPro" id="IPR002403">
    <property type="entry name" value="Cyt_P450_E_grp-IV"/>
</dbReference>
<dbReference type="InterPro" id="IPR036396">
    <property type="entry name" value="Cyt_P450_sf"/>
</dbReference>
<dbReference type="PANTHER" id="PTHR24305">
    <property type="entry name" value="CYTOCHROME P450"/>
    <property type="match status" value="1"/>
</dbReference>
<dbReference type="InterPro" id="IPR001128">
    <property type="entry name" value="Cyt_P450"/>
</dbReference>
<proteinExistence type="inferred from homology"/>
<evidence type="ECO:0000256" key="4">
    <source>
        <dbReference type="ARBA" id="ARBA00010617"/>
    </source>
</evidence>
<feature type="binding site" description="axial binding residue" evidence="13">
    <location>
        <position position="495"/>
    </location>
    <ligand>
        <name>heme</name>
        <dbReference type="ChEBI" id="CHEBI:30413"/>
    </ligand>
    <ligandPart>
        <name>Fe</name>
        <dbReference type="ChEBI" id="CHEBI:18248"/>
    </ligandPart>
</feature>
<feature type="region of interest" description="Disordered" evidence="14">
    <location>
        <begin position="397"/>
        <end position="422"/>
    </location>
</feature>
<gene>
    <name evidence="15" type="ORF">FA13DRAFT_1652153</name>
</gene>
<dbReference type="Pfam" id="PF00067">
    <property type="entry name" value="p450"/>
    <property type="match status" value="2"/>
</dbReference>
<comment type="pathway">
    <text evidence="3">Secondary metabolite biosynthesis; terpenoid biosynthesis.</text>
</comment>
<comment type="caution">
    <text evidence="15">The sequence shown here is derived from an EMBL/GenBank/DDBJ whole genome shotgun (WGS) entry which is preliminary data.</text>
</comment>
<dbReference type="STRING" id="71717.A0A4Y7RYS4"/>
<evidence type="ECO:0000256" key="3">
    <source>
        <dbReference type="ARBA" id="ARBA00004721"/>
    </source>
</evidence>
<dbReference type="GO" id="GO:0016020">
    <property type="term" value="C:membrane"/>
    <property type="evidence" value="ECO:0007669"/>
    <property type="project" value="UniProtKB-SubCell"/>
</dbReference>
<feature type="non-terminal residue" evidence="15">
    <location>
        <position position="1"/>
    </location>
</feature>
<evidence type="ECO:0000256" key="1">
    <source>
        <dbReference type="ARBA" id="ARBA00001971"/>
    </source>
</evidence>
<dbReference type="GO" id="GO:0005506">
    <property type="term" value="F:iron ion binding"/>
    <property type="evidence" value="ECO:0007669"/>
    <property type="project" value="InterPro"/>
</dbReference>
<dbReference type="GO" id="GO:0004497">
    <property type="term" value="F:monooxygenase activity"/>
    <property type="evidence" value="ECO:0007669"/>
    <property type="project" value="UniProtKB-KW"/>
</dbReference>
<dbReference type="GO" id="GO:0020037">
    <property type="term" value="F:heme binding"/>
    <property type="evidence" value="ECO:0007669"/>
    <property type="project" value="InterPro"/>
</dbReference>
<comment type="cofactor">
    <cofactor evidence="1 13">
        <name>heme</name>
        <dbReference type="ChEBI" id="CHEBI:30413"/>
    </cofactor>
</comment>
<evidence type="ECO:0000256" key="11">
    <source>
        <dbReference type="ARBA" id="ARBA00023033"/>
    </source>
</evidence>
<evidence type="ECO:0000256" key="8">
    <source>
        <dbReference type="ARBA" id="ARBA00022989"/>
    </source>
</evidence>
<organism evidence="15 16">
    <name type="scientific">Coprinellus micaceus</name>
    <name type="common">Glistening ink-cap mushroom</name>
    <name type="synonym">Coprinus micaceus</name>
    <dbReference type="NCBI Taxonomy" id="71717"/>
    <lineage>
        <taxon>Eukaryota</taxon>
        <taxon>Fungi</taxon>
        <taxon>Dikarya</taxon>
        <taxon>Basidiomycota</taxon>
        <taxon>Agaricomycotina</taxon>
        <taxon>Agaricomycetes</taxon>
        <taxon>Agaricomycetidae</taxon>
        <taxon>Agaricales</taxon>
        <taxon>Agaricineae</taxon>
        <taxon>Psathyrellaceae</taxon>
        <taxon>Coprinellus</taxon>
    </lineage>
</organism>
<evidence type="ECO:0000256" key="6">
    <source>
        <dbReference type="ARBA" id="ARBA00022692"/>
    </source>
</evidence>
<sequence>LPGSPPLSPLTGNLAQLFDPKGLAFHLTLCEVYGGAVRVYGFLPVLGLVGGEGEVYVSDPRAISAILGKEGECFDETGVFLECNKIIFGPGLVSTTGALHRRQRKLALPMFSTGRLGAAAGVVGALGRRWLVRVLQDEVISQRHSCTQGTLDMSEWTARVSLEAAGRAILGYSFDPLDSRVANAYTRAIKELIPTLFSLALIRNFAPFLVKLGPPSFRRWVVQRIPSRRVRRVVESSDVMHESAKRILEERRAALSMKDGGGDTSKPKDIISTLLHTNSLCAEEERMSDAELTGQVTVLVFGAQDTTGERACEGVLGTGGNGSVQRKVRAEIKRAWAEGKYHIVTNEEGKEEKRLDVDVVMGLPWLDAAVKETLRVYPPVPFVRRVCTRDAEVPYTPFIPPTSPSPGSPPAFTNATEDTPGSSQERREVEFLYIPKGTKLFLSIVGCNRSKEIWGEDAGVWRPERWLSSSESSDHVKIPGAWNGMLTFLGGGRSCVGSRFAIMEMKIILATVLSKMYFKPTDDEVVWNLSQIISPSIVHRHRKSSNGKEVEEVTEKGLPLVAVLDDLTVGV</sequence>
<evidence type="ECO:0000256" key="5">
    <source>
        <dbReference type="ARBA" id="ARBA00022617"/>
    </source>
</evidence>
<keyword evidence="11" id="KW-0503">Monooxygenase</keyword>
<evidence type="ECO:0000256" key="9">
    <source>
        <dbReference type="ARBA" id="ARBA00023002"/>
    </source>
</evidence>
<dbReference type="AlphaFoldDB" id="A0A4Y7RYS4"/>
<evidence type="ECO:0000256" key="14">
    <source>
        <dbReference type="SAM" id="MobiDB-lite"/>
    </source>
</evidence>
<keyword evidence="5 13" id="KW-0349">Heme</keyword>
<evidence type="ECO:0000256" key="12">
    <source>
        <dbReference type="ARBA" id="ARBA00023136"/>
    </source>
</evidence>
<dbReference type="InterPro" id="IPR050121">
    <property type="entry name" value="Cytochrome_P450_monoxygenase"/>
</dbReference>
<evidence type="ECO:0000313" key="16">
    <source>
        <dbReference type="Proteomes" id="UP000298030"/>
    </source>
</evidence>
<evidence type="ECO:0000256" key="10">
    <source>
        <dbReference type="ARBA" id="ARBA00023004"/>
    </source>
</evidence>
<dbReference type="PRINTS" id="PR00465">
    <property type="entry name" value="EP450IV"/>
</dbReference>
<feature type="compositionally biased region" description="Pro residues" evidence="14">
    <location>
        <begin position="397"/>
        <end position="409"/>
    </location>
</feature>
<keyword evidence="8" id="KW-1133">Transmembrane helix</keyword>
<evidence type="ECO:0000256" key="7">
    <source>
        <dbReference type="ARBA" id="ARBA00022723"/>
    </source>
</evidence>
<evidence type="ECO:0000313" key="15">
    <source>
        <dbReference type="EMBL" id="TEB13889.1"/>
    </source>
</evidence>
<dbReference type="Proteomes" id="UP000298030">
    <property type="component" value="Unassembled WGS sequence"/>
</dbReference>
<keyword evidence="9" id="KW-0560">Oxidoreductase</keyword>
<dbReference type="GO" id="GO:0016705">
    <property type="term" value="F:oxidoreductase activity, acting on paired donors, with incorporation or reduction of molecular oxygen"/>
    <property type="evidence" value="ECO:0007669"/>
    <property type="project" value="InterPro"/>
</dbReference>
<name>A0A4Y7RYS4_COPMI</name>
<dbReference type="PANTHER" id="PTHR24305:SF166">
    <property type="entry name" value="CYTOCHROME P450 12A4, MITOCHONDRIAL-RELATED"/>
    <property type="match status" value="1"/>
</dbReference>
<comment type="subcellular location">
    <subcellularLocation>
        <location evidence="2">Membrane</location>
    </subcellularLocation>
</comment>
<dbReference type="Gene3D" id="1.10.630.10">
    <property type="entry name" value="Cytochrome P450"/>
    <property type="match status" value="1"/>
</dbReference>
<protein>
    <submittedName>
        <fullName evidence="15">Cytochrome P450</fullName>
    </submittedName>
</protein>